<dbReference type="Gramene" id="OGLUM12G07840.1">
    <property type="protein sequence ID" value="OGLUM12G07840.1"/>
    <property type="gene ID" value="OGLUM12G07840"/>
</dbReference>
<dbReference type="EnsemblPlants" id="OGLUM12G07840.1">
    <property type="protein sequence ID" value="OGLUM12G07840.1"/>
    <property type="gene ID" value="OGLUM12G07840"/>
</dbReference>
<evidence type="ECO:0000313" key="1">
    <source>
        <dbReference type="EnsemblPlants" id="OGLUM12G07840.1"/>
    </source>
</evidence>
<protein>
    <submittedName>
        <fullName evidence="1">Uncharacterized protein</fullName>
    </submittedName>
</protein>
<dbReference type="AlphaFoldDB" id="A0A0E0BQL9"/>
<accession>A0A0E0BQL9</accession>
<sequence>MLLAAVVLVKHEDLKRNGDIVSLFRRHEAKAKRIATFPDPVDEEAKIKEEESPSVEAAPREFWSVEQERPVKNSWSRHCGMQVGVIYYKYLRIERPNAIT</sequence>
<name>A0A0E0BQL9_9ORYZ</name>
<reference evidence="1" key="1">
    <citation type="submission" date="2015-04" db="UniProtKB">
        <authorList>
            <consortium name="EnsemblPlants"/>
        </authorList>
    </citation>
    <scope>IDENTIFICATION</scope>
</reference>
<reference evidence="1" key="2">
    <citation type="submission" date="2018-05" db="EMBL/GenBank/DDBJ databases">
        <title>OgluRS3 (Oryza glumaepatula Reference Sequence Version 3).</title>
        <authorList>
            <person name="Zhang J."/>
            <person name="Kudrna D."/>
            <person name="Lee S."/>
            <person name="Talag J."/>
            <person name="Welchert J."/>
            <person name="Wing R.A."/>
        </authorList>
    </citation>
    <scope>NUCLEOTIDE SEQUENCE [LARGE SCALE GENOMIC DNA]</scope>
</reference>
<dbReference type="Proteomes" id="UP000026961">
    <property type="component" value="Chromosome 12"/>
</dbReference>
<keyword evidence="2" id="KW-1185">Reference proteome</keyword>
<dbReference type="HOGENOM" id="CLU_2310459_0_0_1"/>
<evidence type="ECO:0000313" key="2">
    <source>
        <dbReference type="Proteomes" id="UP000026961"/>
    </source>
</evidence>
<organism evidence="1">
    <name type="scientific">Oryza glumipatula</name>
    <dbReference type="NCBI Taxonomy" id="40148"/>
    <lineage>
        <taxon>Eukaryota</taxon>
        <taxon>Viridiplantae</taxon>
        <taxon>Streptophyta</taxon>
        <taxon>Embryophyta</taxon>
        <taxon>Tracheophyta</taxon>
        <taxon>Spermatophyta</taxon>
        <taxon>Magnoliopsida</taxon>
        <taxon>Liliopsida</taxon>
        <taxon>Poales</taxon>
        <taxon>Poaceae</taxon>
        <taxon>BOP clade</taxon>
        <taxon>Oryzoideae</taxon>
        <taxon>Oryzeae</taxon>
        <taxon>Oryzinae</taxon>
        <taxon>Oryza</taxon>
    </lineage>
</organism>
<proteinExistence type="predicted"/>